<accession>A0A6F8XWP0</accession>
<dbReference type="KEGG" id="pfla:Pflav_046820"/>
<dbReference type="EMBL" id="AP022870">
    <property type="protein sequence ID" value="BCB78272.1"/>
    <property type="molecule type" value="Genomic_DNA"/>
</dbReference>
<reference evidence="1 2" key="2">
    <citation type="submission" date="2020-03" db="EMBL/GenBank/DDBJ databases">
        <authorList>
            <person name="Ichikawa N."/>
            <person name="Kimura A."/>
            <person name="Kitahashi Y."/>
            <person name="Uohara A."/>
        </authorList>
    </citation>
    <scope>NUCLEOTIDE SEQUENCE [LARGE SCALE GENOMIC DNA]</scope>
    <source>
        <strain evidence="1 2">NBRC 107702</strain>
    </source>
</reference>
<proteinExistence type="predicted"/>
<dbReference type="RefSeq" id="WP_173037844.1">
    <property type="nucleotide sequence ID" value="NZ_AP022870.1"/>
</dbReference>
<keyword evidence="2" id="KW-1185">Reference proteome</keyword>
<dbReference type="AlphaFoldDB" id="A0A6F8XWP0"/>
<organism evidence="1 2">
    <name type="scientific">Phytohabitans flavus</name>
    <dbReference type="NCBI Taxonomy" id="1076124"/>
    <lineage>
        <taxon>Bacteria</taxon>
        <taxon>Bacillati</taxon>
        <taxon>Actinomycetota</taxon>
        <taxon>Actinomycetes</taxon>
        <taxon>Micromonosporales</taxon>
        <taxon>Micromonosporaceae</taxon>
    </lineage>
</organism>
<evidence type="ECO:0000313" key="2">
    <source>
        <dbReference type="Proteomes" id="UP000502508"/>
    </source>
</evidence>
<sequence>MSDERRGVILYGATVIAVAEALRELDPRYVPLDRVAPAPGQVPVLCCLHGAEADAAREAAPGIAWLVVELYRPGADVEHAHHPALVLNTSKFDPETAARVIDQPDLVTWYEIINPIRAITVDGRPPANDYSNIAFIEPDGHRIVAHAVRVEGPAPECLPTDTKAVLQSHDAWALARPPKIDVCQACALRHR</sequence>
<evidence type="ECO:0000313" key="1">
    <source>
        <dbReference type="EMBL" id="BCB78272.1"/>
    </source>
</evidence>
<name>A0A6F8XWP0_9ACTN</name>
<reference evidence="1 2" key="1">
    <citation type="submission" date="2020-03" db="EMBL/GenBank/DDBJ databases">
        <title>Whole genome shotgun sequence of Phytohabitans flavus NBRC 107702.</title>
        <authorList>
            <person name="Komaki H."/>
            <person name="Tamura T."/>
        </authorList>
    </citation>
    <scope>NUCLEOTIDE SEQUENCE [LARGE SCALE GENOMIC DNA]</scope>
    <source>
        <strain evidence="1 2">NBRC 107702</strain>
    </source>
</reference>
<protein>
    <submittedName>
        <fullName evidence="1">Uncharacterized protein</fullName>
    </submittedName>
</protein>
<dbReference type="Proteomes" id="UP000502508">
    <property type="component" value="Chromosome"/>
</dbReference>
<gene>
    <name evidence="1" type="ORF">Pflav_046820</name>
</gene>